<dbReference type="NCBIfam" id="NF004363">
    <property type="entry name" value="PRK05738.2-4"/>
    <property type="match status" value="1"/>
</dbReference>
<comment type="subunit">
    <text evidence="4">Part of the 50S ribosomal subunit. Contacts protein L29, and trigger factor when it is bound to the ribosome.</text>
</comment>
<sequence>MNNLKIKKPIISEKSFALASEGVYVFLVENNANKNTVATQVHKMYKVDVVSVNIINILGKVKKTGRKIGKRSDIKKALVKVKKGQKIAIFEEEAKKADKKPEKSDGKDAKLKEKPEEKPKKETKL</sequence>
<keyword evidence="4" id="KW-0699">rRNA-binding</keyword>
<evidence type="ECO:0000313" key="6">
    <source>
        <dbReference type="EMBL" id="PIU24385.1"/>
    </source>
</evidence>
<dbReference type="AlphaFoldDB" id="A0A2M6YCG2"/>
<dbReference type="InterPro" id="IPR012678">
    <property type="entry name" value="Ribosomal_uL23/eL15/eS24_sf"/>
</dbReference>
<comment type="function">
    <text evidence="4">One of the early assembly proteins it binds 23S rRNA. One of the proteins that surrounds the polypeptide exit tunnel on the outside of the ribosome. Forms the main docking site for trigger factor binding to the ribosome.</text>
</comment>
<dbReference type="Pfam" id="PF00276">
    <property type="entry name" value="Ribosomal_L23"/>
    <property type="match status" value="1"/>
</dbReference>
<accession>A0A2M6YCG2</accession>
<dbReference type="SUPFAM" id="SSF54189">
    <property type="entry name" value="Ribosomal proteins S24e, L23 and L15e"/>
    <property type="match status" value="1"/>
</dbReference>
<evidence type="ECO:0000256" key="1">
    <source>
        <dbReference type="ARBA" id="ARBA00006700"/>
    </source>
</evidence>
<dbReference type="Proteomes" id="UP000229896">
    <property type="component" value="Unassembled WGS sequence"/>
</dbReference>
<evidence type="ECO:0000313" key="7">
    <source>
        <dbReference type="Proteomes" id="UP000229896"/>
    </source>
</evidence>
<gene>
    <name evidence="4" type="primary">rplW</name>
    <name evidence="6" type="ORF">COT12_01355</name>
</gene>
<evidence type="ECO:0000256" key="5">
    <source>
        <dbReference type="SAM" id="MobiDB-lite"/>
    </source>
</evidence>
<evidence type="ECO:0000256" key="3">
    <source>
        <dbReference type="ARBA" id="ARBA00023274"/>
    </source>
</evidence>
<comment type="caution">
    <text evidence="6">The sequence shown here is derived from an EMBL/GenBank/DDBJ whole genome shotgun (WGS) entry which is preliminary data.</text>
</comment>
<evidence type="ECO:0000256" key="2">
    <source>
        <dbReference type="ARBA" id="ARBA00022980"/>
    </source>
</evidence>
<dbReference type="EMBL" id="PEXI01000045">
    <property type="protein sequence ID" value="PIU24385.1"/>
    <property type="molecule type" value="Genomic_DNA"/>
</dbReference>
<protein>
    <recommendedName>
        <fullName evidence="4">Large ribosomal subunit protein uL23</fullName>
    </recommendedName>
</protein>
<dbReference type="Gene3D" id="3.30.70.330">
    <property type="match status" value="1"/>
</dbReference>
<dbReference type="GO" id="GO:0005840">
    <property type="term" value="C:ribosome"/>
    <property type="evidence" value="ECO:0007669"/>
    <property type="project" value="UniProtKB-KW"/>
</dbReference>
<dbReference type="GO" id="GO:0006412">
    <property type="term" value="P:translation"/>
    <property type="evidence" value="ECO:0007669"/>
    <property type="project" value="UniProtKB-UniRule"/>
</dbReference>
<organism evidence="6 7">
    <name type="scientific">Candidatus Berkelbacteria bacterium CG08_land_8_20_14_0_20_39_8</name>
    <dbReference type="NCBI Taxonomy" id="1974511"/>
    <lineage>
        <taxon>Bacteria</taxon>
        <taxon>Candidatus Berkelbacteria</taxon>
    </lineage>
</organism>
<dbReference type="GO" id="GO:0019843">
    <property type="term" value="F:rRNA binding"/>
    <property type="evidence" value="ECO:0007669"/>
    <property type="project" value="UniProtKB-UniRule"/>
</dbReference>
<proteinExistence type="inferred from homology"/>
<name>A0A2M6YCG2_9BACT</name>
<evidence type="ECO:0000256" key="4">
    <source>
        <dbReference type="HAMAP-Rule" id="MF_01369"/>
    </source>
</evidence>
<dbReference type="GO" id="GO:1990904">
    <property type="term" value="C:ribonucleoprotein complex"/>
    <property type="evidence" value="ECO:0007669"/>
    <property type="project" value="UniProtKB-KW"/>
</dbReference>
<reference evidence="7" key="1">
    <citation type="submission" date="2017-09" db="EMBL/GenBank/DDBJ databases">
        <title>Depth-based differentiation of microbial function through sediment-hosted aquifers and enrichment of novel symbionts in the deep terrestrial subsurface.</title>
        <authorList>
            <person name="Probst A.J."/>
            <person name="Ladd B."/>
            <person name="Jarett J.K."/>
            <person name="Geller-Mcgrath D.E."/>
            <person name="Sieber C.M.K."/>
            <person name="Emerson J.B."/>
            <person name="Anantharaman K."/>
            <person name="Thomas B.C."/>
            <person name="Malmstrom R."/>
            <person name="Stieglmeier M."/>
            <person name="Klingl A."/>
            <person name="Woyke T."/>
            <person name="Ryan C.M."/>
            <person name="Banfield J.F."/>
        </authorList>
    </citation>
    <scope>NUCLEOTIDE SEQUENCE [LARGE SCALE GENOMIC DNA]</scope>
</reference>
<keyword evidence="3 4" id="KW-0687">Ribonucleoprotein</keyword>
<comment type="similarity">
    <text evidence="1 4">Belongs to the universal ribosomal protein uL23 family.</text>
</comment>
<dbReference type="InterPro" id="IPR012677">
    <property type="entry name" value="Nucleotide-bd_a/b_plait_sf"/>
</dbReference>
<dbReference type="InterPro" id="IPR013025">
    <property type="entry name" value="Ribosomal_uL23-like"/>
</dbReference>
<dbReference type="GO" id="GO:0003735">
    <property type="term" value="F:structural constituent of ribosome"/>
    <property type="evidence" value="ECO:0007669"/>
    <property type="project" value="InterPro"/>
</dbReference>
<feature type="region of interest" description="Disordered" evidence="5">
    <location>
        <begin position="94"/>
        <end position="125"/>
    </location>
</feature>
<dbReference type="HAMAP" id="MF_01369_B">
    <property type="entry name" value="Ribosomal_uL23_B"/>
    <property type="match status" value="1"/>
</dbReference>
<keyword evidence="4" id="KW-0694">RNA-binding</keyword>
<keyword evidence="2 4" id="KW-0689">Ribosomal protein</keyword>